<dbReference type="EMBL" id="BAABIP010000011">
    <property type="protein sequence ID" value="GAA4765953.1"/>
    <property type="molecule type" value="Genomic_DNA"/>
</dbReference>
<keyword evidence="1" id="KW-0812">Transmembrane</keyword>
<keyword evidence="1" id="KW-1133">Transmembrane helix</keyword>
<accession>A0ABP8ZU63</accession>
<sequence length="94" mass="11293">MTFFMDKLIVVTFVLLFVIIVKLILVNKSRDKSHRLKMIHLKKMMKTLIQKQKILQQKTNIIATYQIQHKTDMKKLSDEIFELQKRIFESLSNK</sequence>
<keyword evidence="1" id="KW-0472">Membrane</keyword>
<evidence type="ECO:0000313" key="3">
    <source>
        <dbReference type="Proteomes" id="UP001500141"/>
    </source>
</evidence>
<proteinExistence type="predicted"/>
<evidence type="ECO:0000256" key="1">
    <source>
        <dbReference type="SAM" id="Phobius"/>
    </source>
</evidence>
<gene>
    <name evidence="2" type="ORF">GCM10023230_14540</name>
</gene>
<name>A0ABP8ZU63_9FLAO</name>
<keyword evidence="3" id="KW-1185">Reference proteome</keyword>
<reference evidence="3" key="1">
    <citation type="journal article" date="2019" name="Int. J. Syst. Evol. Microbiol.">
        <title>The Global Catalogue of Microorganisms (GCM) 10K type strain sequencing project: providing services to taxonomists for standard genome sequencing and annotation.</title>
        <authorList>
            <consortium name="The Broad Institute Genomics Platform"/>
            <consortium name="The Broad Institute Genome Sequencing Center for Infectious Disease"/>
            <person name="Wu L."/>
            <person name="Ma J."/>
        </authorList>
    </citation>
    <scope>NUCLEOTIDE SEQUENCE [LARGE SCALE GENOMIC DNA]</scope>
    <source>
        <strain evidence="3">JCM 18198</strain>
    </source>
</reference>
<feature type="transmembrane region" description="Helical" evidence="1">
    <location>
        <begin position="6"/>
        <end position="25"/>
    </location>
</feature>
<protein>
    <submittedName>
        <fullName evidence="2">Uncharacterized protein</fullName>
    </submittedName>
</protein>
<comment type="caution">
    <text evidence="2">The sequence shown here is derived from an EMBL/GenBank/DDBJ whole genome shotgun (WGS) entry which is preliminary data.</text>
</comment>
<evidence type="ECO:0000313" key="2">
    <source>
        <dbReference type="EMBL" id="GAA4765953.1"/>
    </source>
</evidence>
<organism evidence="2 3">
    <name type="scientific">Flavobacterium hankyongi</name>
    <dbReference type="NCBI Taxonomy" id="1176532"/>
    <lineage>
        <taxon>Bacteria</taxon>
        <taxon>Pseudomonadati</taxon>
        <taxon>Bacteroidota</taxon>
        <taxon>Flavobacteriia</taxon>
        <taxon>Flavobacteriales</taxon>
        <taxon>Flavobacteriaceae</taxon>
        <taxon>Flavobacterium</taxon>
    </lineage>
</organism>
<dbReference type="Proteomes" id="UP001500141">
    <property type="component" value="Unassembled WGS sequence"/>
</dbReference>